<keyword evidence="3" id="KW-1185">Reference proteome</keyword>
<keyword evidence="1" id="KW-0812">Transmembrane</keyword>
<reference evidence="3" key="1">
    <citation type="submission" date="2015-12" db="EMBL/GenBank/DDBJ databases">
        <title>Complete genome sequence of Lutibacter profundus strain LP1.</title>
        <authorList>
            <person name="Wissuwa J."/>
            <person name="Le Moine Bauer S."/>
            <person name="Stokke R."/>
            <person name="Dahle H."/>
            <person name="Steen I.H."/>
        </authorList>
    </citation>
    <scope>NUCLEOTIDE SEQUENCE [LARGE SCALE GENOMIC DNA]</scope>
    <source>
        <strain evidence="3">LP1</strain>
    </source>
</reference>
<organism evidence="2 3">
    <name type="scientific">Lutibacter profundi</name>
    <dbReference type="NCBI Taxonomy" id="1622118"/>
    <lineage>
        <taxon>Bacteria</taxon>
        <taxon>Pseudomonadati</taxon>
        <taxon>Bacteroidota</taxon>
        <taxon>Flavobacteriia</taxon>
        <taxon>Flavobacteriales</taxon>
        <taxon>Flavobacteriaceae</taxon>
        <taxon>Lutibacter</taxon>
    </lineage>
</organism>
<dbReference type="PATRIC" id="fig|1622118.3.peg.1771"/>
<accession>A0A0X8G7W2</accession>
<dbReference type="Proteomes" id="UP000059672">
    <property type="component" value="Chromosome"/>
</dbReference>
<name>A0A0X8G7W2_9FLAO</name>
<gene>
    <name evidence="2" type="ORF">Lupro_08565</name>
</gene>
<dbReference type="KEGG" id="lut:Lupro_08565"/>
<dbReference type="STRING" id="1622118.Lupro_08565"/>
<evidence type="ECO:0000313" key="2">
    <source>
        <dbReference type="EMBL" id="AMC11303.1"/>
    </source>
</evidence>
<dbReference type="AlphaFoldDB" id="A0A0X8G7W2"/>
<evidence type="ECO:0000256" key="1">
    <source>
        <dbReference type="SAM" id="Phobius"/>
    </source>
</evidence>
<sequence length="115" mass="13289">MKKIIVRIVAVIVIGITLYITSIYYITYSEGYRAGKLVKISHKGVIFKTWEGEISQGVSDAQTFKFSVEEKEKNVIESLKNLQGKSVKLTYKERFSTFFWLGDTKYFVTKVEKTE</sequence>
<dbReference type="OrthoDB" id="9794557at2"/>
<dbReference type="EMBL" id="CP013355">
    <property type="protein sequence ID" value="AMC11303.1"/>
    <property type="molecule type" value="Genomic_DNA"/>
</dbReference>
<keyword evidence="1" id="KW-0472">Membrane</keyword>
<protein>
    <submittedName>
        <fullName evidence="2">6-phosphogluconate dehydrogenase</fullName>
    </submittedName>
</protein>
<proteinExistence type="predicted"/>
<keyword evidence="1" id="KW-1133">Transmembrane helix</keyword>
<reference evidence="2 3" key="2">
    <citation type="journal article" date="2016" name="Int. J. Syst. Evol. Microbiol.">
        <title>Lutibacter profundi sp. nov., isolated from a deep-sea hydrothermal system on the Arctic Mid-Ocean Ridge and emended description of the genus Lutibacter.</title>
        <authorList>
            <person name="Le Moine Bauer S."/>
            <person name="Roalkvam I."/>
            <person name="Steen I.H."/>
            <person name="Dahle H."/>
        </authorList>
    </citation>
    <scope>NUCLEOTIDE SEQUENCE [LARGE SCALE GENOMIC DNA]</scope>
    <source>
        <strain evidence="2 3">LP1</strain>
    </source>
</reference>
<dbReference type="RefSeq" id="WP_068208756.1">
    <property type="nucleotide sequence ID" value="NZ_CP013355.1"/>
</dbReference>
<feature type="transmembrane region" description="Helical" evidence="1">
    <location>
        <begin position="6"/>
        <end position="26"/>
    </location>
</feature>
<evidence type="ECO:0000313" key="3">
    <source>
        <dbReference type="Proteomes" id="UP000059672"/>
    </source>
</evidence>